<evidence type="ECO:0000313" key="1">
    <source>
        <dbReference type="EMBL" id="MCX2937590.1"/>
    </source>
</evidence>
<evidence type="ECO:0008006" key="3">
    <source>
        <dbReference type="Google" id="ProtNLM"/>
    </source>
</evidence>
<organism evidence="1 2">
    <name type="scientific">Mycobacterium pinniadriaticum</name>
    <dbReference type="NCBI Taxonomy" id="2994102"/>
    <lineage>
        <taxon>Bacteria</taxon>
        <taxon>Bacillati</taxon>
        <taxon>Actinomycetota</taxon>
        <taxon>Actinomycetes</taxon>
        <taxon>Mycobacteriales</taxon>
        <taxon>Mycobacteriaceae</taxon>
        <taxon>Mycobacterium</taxon>
    </lineage>
</organism>
<proteinExistence type="predicted"/>
<comment type="caution">
    <text evidence="1">The sequence shown here is derived from an EMBL/GenBank/DDBJ whole genome shotgun (WGS) entry which is preliminary data.</text>
</comment>
<name>A0ABT3SDL1_9MYCO</name>
<dbReference type="Gene3D" id="3.40.50.1820">
    <property type="entry name" value="alpha/beta hydrolase"/>
    <property type="match status" value="1"/>
</dbReference>
<dbReference type="RefSeq" id="WP_265997245.1">
    <property type="nucleotide sequence ID" value="NZ_JAPJDN010000009.1"/>
</dbReference>
<protein>
    <recommendedName>
        <fullName evidence="3">Serine-threonine protein kinase</fullName>
    </recommendedName>
</protein>
<dbReference type="SUPFAM" id="SSF53474">
    <property type="entry name" value="alpha/beta-Hydrolases"/>
    <property type="match status" value="1"/>
</dbReference>
<dbReference type="InterPro" id="IPR029058">
    <property type="entry name" value="AB_hydrolase_fold"/>
</dbReference>
<accession>A0ABT3SDL1</accession>
<reference evidence="1 2" key="1">
    <citation type="submission" date="2022-11" db="EMBL/GenBank/DDBJ databases">
        <title>Mycobacterium sp. nov.</title>
        <authorList>
            <person name="Papic B."/>
            <person name="Spicic S."/>
            <person name="Duvnjak S."/>
        </authorList>
    </citation>
    <scope>NUCLEOTIDE SEQUENCE [LARGE SCALE GENOMIC DNA]</scope>
    <source>
        <strain evidence="1 2">CVI_P4</strain>
    </source>
</reference>
<sequence>MTGAAANIPWKTLPSELGDVPFYVIEFDKNGNCTSPDALEHLIGTSASKTDVILFSHGWNNDWNAATSRYDRFIDRFIAIRHQRWRPPTRAFAPVLVGVFWPSAALVAPWEQGPDIAAALLPDADVAVLADALPPDQKDAFLALVANPSADDVNQLARMLAPVVSQCINEVDSDEAPVTAEDVLAVWNTVATAQAPSSTGLDGGFIDDGGASAGGAPAAAGWNPIQLIRDGIRATTVLLMKDRAGRVGGNGVSRMLHRLADTSEARISLVGHSYGCKVVLSALCNGPAASRVVDSALLLEPALSCFAFTDNVDGHAGGYHSALERVRQPIITTYSANDVPLTKFFHLAVRRNSDLAEAVIAGQPPSKFAAMGGYGPAGVDTDWIDMPAVGDPYPLSTDLRVIAVNGTRYIASHGAVETPETAWALLSQIRA</sequence>
<dbReference type="EMBL" id="JAPJDO010000009">
    <property type="protein sequence ID" value="MCX2937590.1"/>
    <property type="molecule type" value="Genomic_DNA"/>
</dbReference>
<dbReference type="Proteomes" id="UP001300745">
    <property type="component" value="Unassembled WGS sequence"/>
</dbReference>
<gene>
    <name evidence="1" type="ORF">ORI27_12845</name>
</gene>
<evidence type="ECO:0000313" key="2">
    <source>
        <dbReference type="Proteomes" id="UP001300745"/>
    </source>
</evidence>
<keyword evidence="2" id="KW-1185">Reference proteome</keyword>